<feature type="coiled-coil region" evidence="4">
    <location>
        <begin position="45"/>
        <end position="72"/>
    </location>
</feature>
<dbReference type="InterPro" id="IPR014729">
    <property type="entry name" value="Rossmann-like_a/b/a_fold"/>
</dbReference>
<protein>
    <recommendedName>
        <fullName evidence="5">UspA domain-containing protein</fullName>
    </recommendedName>
</protein>
<dbReference type="RefSeq" id="WP_162005555.1">
    <property type="nucleotide sequence ID" value="NZ_BKZW01000002.1"/>
</dbReference>
<dbReference type="EMBL" id="BKZW01000002">
    <property type="protein sequence ID" value="GER90690.1"/>
    <property type="molecule type" value="Genomic_DNA"/>
</dbReference>
<dbReference type="AlphaFoldDB" id="A0A5J4KVZ0"/>
<dbReference type="InterPro" id="IPR006015">
    <property type="entry name" value="Universal_stress_UspA"/>
</dbReference>
<evidence type="ECO:0000313" key="7">
    <source>
        <dbReference type="Proteomes" id="UP000326912"/>
    </source>
</evidence>
<comment type="caution">
    <text evidence="6">The sequence shown here is derived from an EMBL/GenBank/DDBJ whole genome shotgun (WGS) entry which is preliminary data.</text>
</comment>
<evidence type="ECO:0000256" key="3">
    <source>
        <dbReference type="ARBA" id="ARBA00022840"/>
    </source>
</evidence>
<feature type="domain" description="UspA" evidence="5">
    <location>
        <begin position="1"/>
        <end position="142"/>
    </location>
</feature>
<keyword evidence="3" id="KW-0067">ATP-binding</keyword>
<reference evidence="6 7" key="1">
    <citation type="submission" date="2019-10" db="EMBL/GenBank/DDBJ databases">
        <title>Dictyobacter vulcani sp. nov., within the class Ktedonobacteria, isolated from soil of volcanic Mt. Zao.</title>
        <authorList>
            <person name="Zheng Y."/>
            <person name="Wang C.M."/>
            <person name="Sakai Y."/>
            <person name="Abe K."/>
            <person name="Yokota A."/>
            <person name="Yabe S."/>
        </authorList>
    </citation>
    <scope>NUCLEOTIDE SEQUENCE [LARGE SCALE GENOMIC DNA]</scope>
    <source>
        <strain evidence="6 7">W12</strain>
    </source>
</reference>
<dbReference type="SUPFAM" id="SSF52402">
    <property type="entry name" value="Adenine nucleotide alpha hydrolases-like"/>
    <property type="match status" value="2"/>
</dbReference>
<accession>A0A5J4KVZ0</accession>
<evidence type="ECO:0000256" key="4">
    <source>
        <dbReference type="SAM" id="Coils"/>
    </source>
</evidence>
<keyword evidence="7" id="KW-1185">Reference proteome</keyword>
<evidence type="ECO:0000256" key="1">
    <source>
        <dbReference type="ARBA" id="ARBA00008791"/>
    </source>
</evidence>
<dbReference type="Gene3D" id="3.40.50.620">
    <property type="entry name" value="HUPs"/>
    <property type="match status" value="2"/>
</dbReference>
<dbReference type="Pfam" id="PF00582">
    <property type="entry name" value="Usp"/>
    <property type="match status" value="2"/>
</dbReference>
<dbReference type="PRINTS" id="PR01438">
    <property type="entry name" value="UNVRSLSTRESS"/>
</dbReference>
<keyword evidence="2" id="KW-0547">Nucleotide-binding</keyword>
<organism evidence="6 7">
    <name type="scientific">Dictyobacter vulcani</name>
    <dbReference type="NCBI Taxonomy" id="2607529"/>
    <lineage>
        <taxon>Bacteria</taxon>
        <taxon>Bacillati</taxon>
        <taxon>Chloroflexota</taxon>
        <taxon>Ktedonobacteria</taxon>
        <taxon>Ktedonobacterales</taxon>
        <taxon>Dictyobacteraceae</taxon>
        <taxon>Dictyobacter</taxon>
    </lineage>
</organism>
<evidence type="ECO:0000259" key="5">
    <source>
        <dbReference type="Pfam" id="PF00582"/>
    </source>
</evidence>
<dbReference type="CDD" id="cd00293">
    <property type="entry name" value="USP-like"/>
    <property type="match status" value="2"/>
</dbReference>
<dbReference type="GO" id="GO:0005524">
    <property type="term" value="F:ATP binding"/>
    <property type="evidence" value="ECO:0007669"/>
    <property type="project" value="UniProtKB-KW"/>
</dbReference>
<keyword evidence="4" id="KW-0175">Coiled coil</keyword>
<dbReference type="InterPro" id="IPR006016">
    <property type="entry name" value="UspA"/>
</dbReference>
<comment type="similarity">
    <text evidence="1">Belongs to the universal stress protein A family.</text>
</comment>
<feature type="domain" description="UspA" evidence="5">
    <location>
        <begin position="159"/>
        <end position="316"/>
    </location>
</feature>
<dbReference type="Proteomes" id="UP000326912">
    <property type="component" value="Unassembled WGS sequence"/>
</dbReference>
<gene>
    <name evidence="6" type="ORF">KDW_48520</name>
</gene>
<name>A0A5J4KVZ0_9CHLR</name>
<sequence length="319" mass="35291">MFKRILVPLDGSPRAEQVLPVAAHIARTYNSAIVLTRIVDIFEAVGASSIQAAALENEIREIQEKEAQEYLQRIQRAGMLEQLEISTEIHSGDVATMLLEMISRQSIDLVVMSSHGYTGYKLWTLGSVATKMVHHCPAPVFIQHEDNPFAFGTASNKLRLCVALDGSTLAETSIAPALYLAAACAGPQQSEVHLLRVVKTLDEDRVEAFLKTHKLNLQNFLYDEAINYLKETSERLNKELAAKLGVRVTWSVRQGRDIAQTIIHEVESNAATHHTSPPYALLALTTHGRSGIALWAVGSIAERIFHNTKQPLLVIHHPN</sequence>
<evidence type="ECO:0000313" key="6">
    <source>
        <dbReference type="EMBL" id="GER90690.1"/>
    </source>
</evidence>
<dbReference type="PANTHER" id="PTHR46268">
    <property type="entry name" value="STRESS RESPONSE PROTEIN NHAX"/>
    <property type="match status" value="1"/>
</dbReference>
<evidence type="ECO:0000256" key="2">
    <source>
        <dbReference type="ARBA" id="ARBA00022741"/>
    </source>
</evidence>
<proteinExistence type="inferred from homology"/>
<dbReference type="PANTHER" id="PTHR46268:SF27">
    <property type="entry name" value="UNIVERSAL STRESS PROTEIN RV2623"/>
    <property type="match status" value="1"/>
</dbReference>